<dbReference type="InParanoid" id="A0A409XYN9"/>
<comment type="caution">
    <text evidence="2">The sequence shown here is derived from an EMBL/GenBank/DDBJ whole genome shotgun (WGS) entry which is preliminary data.</text>
</comment>
<keyword evidence="1" id="KW-1133">Transmembrane helix</keyword>
<feature type="transmembrane region" description="Helical" evidence="1">
    <location>
        <begin position="145"/>
        <end position="166"/>
    </location>
</feature>
<dbReference type="OrthoDB" id="3056775at2759"/>
<gene>
    <name evidence="2" type="ORF">CVT26_015969</name>
</gene>
<evidence type="ECO:0000256" key="1">
    <source>
        <dbReference type="SAM" id="Phobius"/>
    </source>
</evidence>
<dbReference type="EMBL" id="NHYE01001410">
    <property type="protein sequence ID" value="PPQ95839.1"/>
    <property type="molecule type" value="Genomic_DNA"/>
</dbReference>
<feature type="transmembrane region" description="Helical" evidence="1">
    <location>
        <begin position="114"/>
        <end position="133"/>
    </location>
</feature>
<keyword evidence="1" id="KW-0472">Membrane</keyword>
<protein>
    <submittedName>
        <fullName evidence="2">Uncharacterized protein</fullName>
    </submittedName>
</protein>
<evidence type="ECO:0000313" key="3">
    <source>
        <dbReference type="Proteomes" id="UP000284706"/>
    </source>
</evidence>
<feature type="transmembrane region" description="Helical" evidence="1">
    <location>
        <begin position="237"/>
        <end position="255"/>
    </location>
</feature>
<reference evidence="2 3" key="1">
    <citation type="journal article" date="2018" name="Evol. Lett.">
        <title>Horizontal gene cluster transfer increased hallucinogenic mushroom diversity.</title>
        <authorList>
            <person name="Reynolds H.T."/>
            <person name="Vijayakumar V."/>
            <person name="Gluck-Thaler E."/>
            <person name="Korotkin H.B."/>
            <person name="Matheny P.B."/>
            <person name="Slot J.C."/>
        </authorList>
    </citation>
    <scope>NUCLEOTIDE SEQUENCE [LARGE SCALE GENOMIC DNA]</scope>
    <source>
        <strain evidence="2 3">SRW20</strain>
    </source>
</reference>
<accession>A0A409XYN9</accession>
<dbReference type="AlphaFoldDB" id="A0A409XYN9"/>
<organism evidence="2 3">
    <name type="scientific">Gymnopilus dilepis</name>
    <dbReference type="NCBI Taxonomy" id="231916"/>
    <lineage>
        <taxon>Eukaryota</taxon>
        <taxon>Fungi</taxon>
        <taxon>Dikarya</taxon>
        <taxon>Basidiomycota</taxon>
        <taxon>Agaricomycotina</taxon>
        <taxon>Agaricomycetes</taxon>
        <taxon>Agaricomycetidae</taxon>
        <taxon>Agaricales</taxon>
        <taxon>Agaricineae</taxon>
        <taxon>Hymenogastraceae</taxon>
        <taxon>Gymnopilus</taxon>
    </lineage>
</organism>
<feature type="transmembrane region" description="Helical" evidence="1">
    <location>
        <begin position="194"/>
        <end position="217"/>
    </location>
</feature>
<keyword evidence="1" id="KW-0812">Transmembrane</keyword>
<evidence type="ECO:0000313" key="2">
    <source>
        <dbReference type="EMBL" id="PPQ95839.1"/>
    </source>
</evidence>
<dbReference type="Proteomes" id="UP000284706">
    <property type="component" value="Unassembled WGS sequence"/>
</dbReference>
<name>A0A409XYN9_9AGAR</name>
<keyword evidence="3" id="KW-1185">Reference proteome</keyword>
<proteinExistence type="predicted"/>
<sequence length="279" mass="31008">MSLLSQPASQSRRQSLPPPVQYVYGSATSSSLRFLSSRRKISAKALRLLAIVYQVFVKFHTLGFHHGLAARLSYRASTHSATLSVREHDQVLQNLAGHRQWDDVLKRMKPAWKAVCAMCALLLSVSVAFLQIGNISENGGLARTAIILASVFATAGLITGTMYVGMGAQIDNSIIRTRWIQASINPRSIDSADFWANLALPISSAVWSLILCIPTWIHFTWTNKGDNIVDNAQTTSGTLVTIVIFCQIFQVYRVSSFLWSSWRQSDSFERCCHPGRTFL</sequence>